<evidence type="ECO:0000259" key="1">
    <source>
        <dbReference type="Pfam" id="PF13648"/>
    </source>
</evidence>
<proteinExistence type="predicted"/>
<dbReference type="Proteomes" id="UP001163719">
    <property type="component" value="Unassembled WGS sequence"/>
</dbReference>
<evidence type="ECO:0000313" key="3">
    <source>
        <dbReference type="Proteomes" id="UP001163719"/>
    </source>
</evidence>
<comment type="caution">
    <text evidence="2">The sequence shown here is derived from an EMBL/GenBank/DDBJ whole genome shotgun (WGS) entry which is preliminary data.</text>
</comment>
<name>A0ABT3HKZ3_9FLAO</name>
<feature type="domain" description="Lipocalin-like" evidence="1">
    <location>
        <begin position="40"/>
        <end position="131"/>
    </location>
</feature>
<reference evidence="2" key="1">
    <citation type="submission" date="2022-10" db="EMBL/GenBank/DDBJ databases">
        <title>Chryseobacterium babae sp. nov. isolated from the gut of the beetle Oryctes rhinoceros, and Chryseobacterium kimseyorum sp. nov., isolated from a stick insect rearing cage.</title>
        <authorList>
            <person name="Shelomi M."/>
            <person name="Han C.-J."/>
            <person name="Chen W.-M."/>
            <person name="Chen H.-K."/>
            <person name="Liaw S.-J."/>
            <person name="Muhle E."/>
            <person name="Clermont D."/>
        </authorList>
    </citation>
    <scope>NUCLEOTIDE SEQUENCE</scope>
    <source>
        <strain evidence="2">WLa1L2M3</strain>
    </source>
</reference>
<accession>A0ABT3HKZ3</accession>
<protein>
    <submittedName>
        <fullName evidence="2">Lipocalin family protein</fullName>
    </submittedName>
</protein>
<organism evidence="2 3">
    <name type="scientific">Chryseobacterium oryctis</name>
    <dbReference type="NCBI Taxonomy" id="2952618"/>
    <lineage>
        <taxon>Bacteria</taxon>
        <taxon>Pseudomonadati</taxon>
        <taxon>Bacteroidota</taxon>
        <taxon>Flavobacteriia</taxon>
        <taxon>Flavobacteriales</taxon>
        <taxon>Weeksellaceae</taxon>
        <taxon>Chryseobacterium group</taxon>
        <taxon>Chryseobacterium</taxon>
    </lineage>
</organism>
<evidence type="ECO:0000313" key="2">
    <source>
        <dbReference type="EMBL" id="MCW3160345.1"/>
    </source>
</evidence>
<dbReference type="Pfam" id="PF13648">
    <property type="entry name" value="Lipocalin_4"/>
    <property type="match status" value="1"/>
</dbReference>
<gene>
    <name evidence="2" type="ORF">OH806_03575</name>
</gene>
<dbReference type="EMBL" id="JAPDHV010000001">
    <property type="protein sequence ID" value="MCW3160345.1"/>
    <property type="molecule type" value="Genomic_DNA"/>
</dbReference>
<dbReference type="RefSeq" id="WP_264742287.1">
    <property type="nucleotide sequence ID" value="NZ_JAPDHV010000001.1"/>
</dbReference>
<keyword evidence="3" id="KW-1185">Reference proteome</keyword>
<sequence length="152" mass="17979">MKNSISLILLCLLMMNCQPQQKGRNLNTEMQTENNPEYFLGSWKFVEKIYIEEGQEKSYPLQECMKKYTWIFEKQNEDFFLTKNYATGKDCSVKSSSGKTYILINGSSILYTDGDLKRKEDFVMISKNKFSINYKDILNRKVVQIKDIYERQ</sequence>
<dbReference type="InterPro" id="IPR024311">
    <property type="entry name" value="Lipocalin-like"/>
</dbReference>